<keyword evidence="2" id="KW-1133">Transmembrane helix</keyword>
<dbReference type="GO" id="GO:0016791">
    <property type="term" value="F:phosphatase activity"/>
    <property type="evidence" value="ECO:0007669"/>
    <property type="project" value="UniProtKB-ARBA"/>
</dbReference>
<protein>
    <submittedName>
        <fullName evidence="6">2,3-bisphosphoglycerate 3-phosphatase</fullName>
    </submittedName>
</protein>
<keyword evidence="4" id="KW-1185">Reference proteome</keyword>
<dbReference type="WBParaSite" id="TCONS_00016872.p1">
    <property type="protein sequence ID" value="TCONS_00016872.p1"/>
    <property type="gene ID" value="XLOC_011515"/>
</dbReference>
<evidence type="ECO:0000313" key="5">
    <source>
        <dbReference type="WBParaSite" id="SSTP_0000864500.1"/>
    </source>
</evidence>
<feature type="signal peptide" evidence="3">
    <location>
        <begin position="1"/>
        <end position="26"/>
    </location>
</feature>
<evidence type="ECO:0000313" key="4">
    <source>
        <dbReference type="Proteomes" id="UP000035681"/>
    </source>
</evidence>
<keyword evidence="2" id="KW-0472">Membrane</keyword>
<feature type="transmembrane region" description="Helical" evidence="2">
    <location>
        <begin position="483"/>
        <end position="501"/>
    </location>
</feature>
<accession>A0A0K0EGN4</accession>
<organism evidence="5">
    <name type="scientific">Strongyloides stercoralis</name>
    <name type="common">Threadworm</name>
    <dbReference type="NCBI Taxonomy" id="6248"/>
    <lineage>
        <taxon>Eukaryota</taxon>
        <taxon>Metazoa</taxon>
        <taxon>Ecdysozoa</taxon>
        <taxon>Nematoda</taxon>
        <taxon>Chromadorea</taxon>
        <taxon>Rhabditida</taxon>
        <taxon>Tylenchina</taxon>
        <taxon>Panagrolaimomorpha</taxon>
        <taxon>Strongyloidoidea</taxon>
        <taxon>Strongyloididae</taxon>
        <taxon>Strongyloides</taxon>
    </lineage>
</organism>
<evidence type="ECO:0000256" key="1">
    <source>
        <dbReference type="ARBA" id="ARBA00005375"/>
    </source>
</evidence>
<dbReference type="SUPFAM" id="SSF53254">
    <property type="entry name" value="Phosphoglycerate mutase-like"/>
    <property type="match status" value="1"/>
</dbReference>
<dbReference type="InterPro" id="IPR050645">
    <property type="entry name" value="Histidine_acid_phosphatase"/>
</dbReference>
<keyword evidence="3" id="KW-0732">Signal</keyword>
<dbReference type="AlphaFoldDB" id="A0A0K0EGN4"/>
<dbReference type="Gene3D" id="3.40.50.1240">
    <property type="entry name" value="Phosphoglycerate mutase-like"/>
    <property type="match status" value="1"/>
</dbReference>
<dbReference type="Proteomes" id="UP000035681">
    <property type="component" value="Unplaced"/>
</dbReference>
<name>A0A0K0EGN4_STRER</name>
<dbReference type="WBParaSite" id="SSTP_0000864500.1">
    <property type="protein sequence ID" value="SSTP_0000864500.1"/>
    <property type="gene ID" value="SSTP_0000864500"/>
</dbReference>
<dbReference type="PANTHER" id="PTHR11567">
    <property type="entry name" value="ACID PHOSPHATASE-RELATED"/>
    <property type="match status" value="1"/>
</dbReference>
<dbReference type="PANTHER" id="PTHR11567:SF29">
    <property type="entry name" value="ACID PHOSPHATASE FAMILY"/>
    <property type="match status" value="1"/>
</dbReference>
<dbReference type="CDD" id="cd07061">
    <property type="entry name" value="HP_HAP_like"/>
    <property type="match status" value="1"/>
</dbReference>
<keyword evidence="2" id="KW-0812">Transmembrane</keyword>
<sequence>MSKYFFFIIIITFLLFLNFFTNKVSASSYKNLIRKREEIVDNEPNSTEIFDDPDVNVLLNKTNLSNNESIIETETKELDIDPDAVMVLYVIRHGNRNPSKYFEENSLKRGWGEEGPLELNRRGKNEAFNFGVRLRHFLKGLIKRNFNSSEINLYTSSANRCQMTLQLISAAVFRPIGYGYWKDNLDWSPTPYTIDDEILRPYTKKCDAIENSWNPIISEKLSEIEDIVSSNQDIINFFIRNGENFNFDKNRSFNDLANVADNLHNYKIYRKPFPDFITKANFSNYNSSTLIDKVMTFIEGSQIVCANDEKCGYLMGGRLLSHIKNELIKKANETHNYPVKMIGYASHTEIVLSVMKLMGIDQNEIRTGCGFIIQLREKPFWSIKILKHNTIYQNNRLTGHSITIANYSKYLKNMSIGDGWIGLQNFTKFIQNKTIDNWEEICPTCTKLKDIKHYEKSNIKISGDTFNPKSENLTLIANLGNQIYPLYNHLLIFLPIAIYIIL</sequence>
<dbReference type="STRING" id="6248.A0A0K0EGN4"/>
<evidence type="ECO:0000256" key="3">
    <source>
        <dbReference type="SAM" id="SignalP"/>
    </source>
</evidence>
<evidence type="ECO:0000256" key="2">
    <source>
        <dbReference type="SAM" id="Phobius"/>
    </source>
</evidence>
<dbReference type="Pfam" id="PF00328">
    <property type="entry name" value="His_Phos_2"/>
    <property type="match status" value="1"/>
</dbReference>
<evidence type="ECO:0000313" key="6">
    <source>
        <dbReference type="WBParaSite" id="TCONS_00016872.p1"/>
    </source>
</evidence>
<feature type="chain" id="PRO_5005328043" evidence="3">
    <location>
        <begin position="27"/>
        <end position="502"/>
    </location>
</feature>
<dbReference type="InterPro" id="IPR029033">
    <property type="entry name" value="His_PPase_superfam"/>
</dbReference>
<reference evidence="5" key="1">
    <citation type="submission" date="2015-08" db="UniProtKB">
        <authorList>
            <consortium name="WormBaseParasite"/>
        </authorList>
    </citation>
    <scope>IDENTIFICATION</scope>
</reference>
<proteinExistence type="inferred from homology"/>
<comment type="similarity">
    <text evidence="1">Belongs to the histidine acid phosphatase family.</text>
</comment>
<dbReference type="InterPro" id="IPR000560">
    <property type="entry name" value="His_Pase_clade-2"/>
</dbReference>